<dbReference type="EMBL" id="KP211930">
    <property type="protein sequence ID" value="ANV81223.1"/>
    <property type="molecule type" value="Genomic_DNA"/>
</dbReference>
<organism evidence="2">
    <name type="scientific">uncultured Poseidoniia archaeon</name>
    <dbReference type="NCBI Taxonomy" id="1697135"/>
    <lineage>
        <taxon>Archaea</taxon>
        <taxon>Methanobacteriati</taxon>
        <taxon>Thermoplasmatota</taxon>
        <taxon>Candidatus Poseidoniia</taxon>
        <taxon>environmental samples</taxon>
    </lineage>
</organism>
<keyword evidence="1" id="KW-1133">Transmembrane helix</keyword>
<feature type="transmembrane region" description="Helical" evidence="1">
    <location>
        <begin position="89"/>
        <end position="108"/>
    </location>
</feature>
<feature type="transmembrane region" description="Helical" evidence="1">
    <location>
        <begin position="168"/>
        <end position="187"/>
    </location>
</feature>
<protein>
    <submittedName>
        <fullName evidence="2">Uncharacterized protein</fullName>
    </submittedName>
</protein>
<feature type="transmembrane region" description="Helical" evidence="1">
    <location>
        <begin position="357"/>
        <end position="381"/>
    </location>
</feature>
<reference evidence="2" key="2">
    <citation type="journal article" date="2015" name="ISME J.">
        <title>A new class of marine Euryarchaeota group II from the Mediterranean deep chlorophyll maximum.</title>
        <authorList>
            <person name="Martin-Cuadrado A.B."/>
            <person name="Garcia-Heredia I."/>
            <person name="Molto A.G."/>
            <person name="Lopez-Ubeda R."/>
            <person name="Kimes N."/>
            <person name="Lopez-Garcia P."/>
            <person name="Moreira D."/>
            <person name="Rodriguez-Valera F."/>
        </authorList>
    </citation>
    <scope>NUCLEOTIDE SEQUENCE</scope>
</reference>
<proteinExistence type="predicted"/>
<evidence type="ECO:0000256" key="1">
    <source>
        <dbReference type="SAM" id="Phobius"/>
    </source>
</evidence>
<dbReference type="AlphaFoldDB" id="A0A1B1TG21"/>
<sequence>MIPFLLAGLTAWLFWTQVVPRQLRGLQVAFQTGEKRYEVHRVTTTTEDVKNLLSTQGMRFGVTTYLFALTGALILFFEFMTIKLGLSDGYHALSLAIGLCFIAVPAVISSGSSLGAQVIKPIGEGKATLQDSNIWRSYSYILLTILWMALVLALGLILDILDVPTFRIFSICTFVAFAPAVLAYGRVLGSSWQALRQSSQQIAKGEASPFHNHKPNAKQQAIALIVNINLIAMPYVALNTVLSIMALSISPDLFTHSDRVLELPEYRVQSSIMEEGGILGFALIELFSFIPEDGIRVPMVGMVLLFLLLNVALIGFLFVYEVARILFLDVQDVSGKGGIKLADSRLLRAERSQQAKVLNFCFTGFAGQSMLLLALAMITFWDSSFLPQGDQCGVWENSICNVLQKDSLEELTWMLASGGQVAFVVIWARSRKIGSRLEDISFDASMGEDRARMSQLEDVIYLKQKAIRNLIMEDQWDKALIRIDSVIEGHGEQLEGLDLLRKTDAMMEIYAAMGRWDDAENNAVSILALRGGREAQIARLMLVAASLSQRDLAEAKPRLNMIPDDDVESARLQWFASLMQPKKRPLNPTIASLLTMDPLTKRNIDLIKRFDQNISVSNLKMRNNPSDKMIILGDAARLRLEGRSGEALNLIERFIKTNDIKNWTHGEVVRSLLHLDEGRVNTATNIAEILGSNRSRHPHLRSLLRYLESIGETISASSEPTGIEWLIDSGLDWVQAWPYRHTVAPAPALVTKDLQKHAWSANAWIAHSVEDTLDKAKSKGNNGWKILSKYKDERDFPPCLFTHLTGIIVTIGGMPVDLGLPGQLNLEAIKKAGLLDL</sequence>
<keyword evidence="1" id="KW-0812">Transmembrane</keyword>
<name>A0A1B1TG21_9ARCH</name>
<keyword evidence="1" id="KW-0472">Membrane</keyword>
<accession>A0A1B1TG21</accession>
<evidence type="ECO:0000313" key="2">
    <source>
        <dbReference type="EMBL" id="ANV81223.1"/>
    </source>
</evidence>
<feature type="transmembrane region" description="Helical" evidence="1">
    <location>
        <begin position="221"/>
        <end position="250"/>
    </location>
</feature>
<feature type="transmembrane region" description="Helical" evidence="1">
    <location>
        <begin position="138"/>
        <end position="161"/>
    </location>
</feature>
<feature type="transmembrane region" description="Helical" evidence="1">
    <location>
        <begin position="297"/>
        <end position="320"/>
    </location>
</feature>
<reference evidence="2" key="1">
    <citation type="submission" date="2014-11" db="EMBL/GenBank/DDBJ databases">
        <authorList>
            <person name="Zhu J."/>
            <person name="Qi W."/>
            <person name="Song R."/>
        </authorList>
    </citation>
    <scope>NUCLEOTIDE SEQUENCE</scope>
</reference>
<feature type="transmembrane region" description="Helical" evidence="1">
    <location>
        <begin position="58"/>
        <end position="77"/>
    </location>
</feature>